<dbReference type="InterPro" id="IPR036388">
    <property type="entry name" value="WH-like_DNA-bd_sf"/>
</dbReference>
<keyword evidence="1" id="KW-0805">Transcription regulation</keyword>
<dbReference type="Proteomes" id="UP000027446">
    <property type="component" value="Unassembled WGS sequence"/>
</dbReference>
<dbReference type="STRING" id="1280949.HAD_09345"/>
<dbReference type="Pfam" id="PF01638">
    <property type="entry name" value="HxlR"/>
    <property type="match status" value="1"/>
</dbReference>
<dbReference type="InterPro" id="IPR036390">
    <property type="entry name" value="WH_DNA-bd_sf"/>
</dbReference>
<dbReference type="SUPFAM" id="SSF46785">
    <property type="entry name" value="Winged helix' DNA-binding domain"/>
    <property type="match status" value="1"/>
</dbReference>
<name>A0A069E6G3_9PROT</name>
<dbReference type="GO" id="GO:0003677">
    <property type="term" value="F:DNA binding"/>
    <property type="evidence" value="ECO:0007669"/>
    <property type="project" value="UniProtKB-KW"/>
</dbReference>
<organism evidence="5 6">
    <name type="scientific">Hyphomonas adhaerens MHS-3</name>
    <dbReference type="NCBI Taxonomy" id="1280949"/>
    <lineage>
        <taxon>Bacteria</taxon>
        <taxon>Pseudomonadati</taxon>
        <taxon>Pseudomonadota</taxon>
        <taxon>Alphaproteobacteria</taxon>
        <taxon>Hyphomonadales</taxon>
        <taxon>Hyphomonadaceae</taxon>
        <taxon>Hyphomonas</taxon>
    </lineage>
</organism>
<dbReference type="Gene3D" id="1.10.10.10">
    <property type="entry name" value="Winged helix-like DNA-binding domain superfamily/Winged helix DNA-binding domain"/>
    <property type="match status" value="1"/>
</dbReference>
<gene>
    <name evidence="5" type="ORF">HAD_09345</name>
</gene>
<evidence type="ECO:0000313" key="5">
    <source>
        <dbReference type="EMBL" id="KCZ85880.1"/>
    </source>
</evidence>
<feature type="domain" description="HTH hxlR-type" evidence="4">
    <location>
        <begin position="15"/>
        <end position="114"/>
    </location>
</feature>
<dbReference type="PANTHER" id="PTHR33204">
    <property type="entry name" value="TRANSCRIPTIONAL REGULATOR, MARR FAMILY"/>
    <property type="match status" value="1"/>
</dbReference>
<evidence type="ECO:0000256" key="3">
    <source>
        <dbReference type="ARBA" id="ARBA00023163"/>
    </source>
</evidence>
<proteinExistence type="predicted"/>
<dbReference type="eggNOG" id="COG1733">
    <property type="taxonomic scope" value="Bacteria"/>
</dbReference>
<dbReference type="RefSeq" id="WP_206741249.1">
    <property type="nucleotide sequence ID" value="NZ_ARYH01000001.1"/>
</dbReference>
<keyword evidence="2" id="KW-0238">DNA-binding</keyword>
<dbReference type="AlphaFoldDB" id="A0A069E6G3"/>
<dbReference type="InterPro" id="IPR002577">
    <property type="entry name" value="HTH_HxlR"/>
</dbReference>
<accession>A0A069E6G3</accession>
<dbReference type="PATRIC" id="fig|1280949.3.peg.1907"/>
<evidence type="ECO:0000313" key="6">
    <source>
        <dbReference type="Proteomes" id="UP000027446"/>
    </source>
</evidence>
<evidence type="ECO:0000256" key="1">
    <source>
        <dbReference type="ARBA" id="ARBA00023015"/>
    </source>
</evidence>
<keyword evidence="3" id="KW-0804">Transcription</keyword>
<dbReference type="PROSITE" id="PS51118">
    <property type="entry name" value="HTH_HXLR"/>
    <property type="match status" value="1"/>
</dbReference>
<dbReference type="EMBL" id="ARYH01000001">
    <property type="protein sequence ID" value="KCZ85880.1"/>
    <property type="molecule type" value="Genomic_DNA"/>
</dbReference>
<dbReference type="PANTHER" id="PTHR33204:SF37">
    <property type="entry name" value="HTH-TYPE TRANSCRIPTIONAL REGULATOR YODB"/>
    <property type="match status" value="1"/>
</dbReference>
<protein>
    <submittedName>
        <fullName evidence="5">Transcriptional regulator</fullName>
    </submittedName>
</protein>
<evidence type="ECO:0000256" key="2">
    <source>
        <dbReference type="ARBA" id="ARBA00023125"/>
    </source>
</evidence>
<keyword evidence="6" id="KW-1185">Reference proteome</keyword>
<reference evidence="5 6" key="1">
    <citation type="journal article" date="2014" name="Antonie Van Leeuwenhoek">
        <title>Hyphomonas beringensis sp. nov. and Hyphomonas chukchiensis sp. nov., isolated from surface seawater of the Bering Sea and Chukchi Sea.</title>
        <authorList>
            <person name="Li C."/>
            <person name="Lai Q."/>
            <person name="Li G."/>
            <person name="Dong C."/>
            <person name="Wang J."/>
            <person name="Liao Y."/>
            <person name="Shao Z."/>
        </authorList>
    </citation>
    <scope>NUCLEOTIDE SEQUENCE [LARGE SCALE GENOMIC DNA]</scope>
    <source>
        <strain evidence="5 6">MHS-3</strain>
    </source>
</reference>
<sequence>MTRTTKPQNENHTACPMDSLLKLLMGPWTTYILWLLRSQGPQRYGELKAGMPGISSKVLTERLRMLEGAGLIHRDYKPTVPPAVTYSLTPRGAELKDVLEGLNDLAQRWHAEDMRVEA</sequence>
<comment type="caution">
    <text evidence="5">The sequence shown here is derived from an EMBL/GenBank/DDBJ whole genome shotgun (WGS) entry which is preliminary data.</text>
</comment>
<evidence type="ECO:0000259" key="4">
    <source>
        <dbReference type="PROSITE" id="PS51118"/>
    </source>
</evidence>